<dbReference type="PANTHER" id="PTHR33326:SF49">
    <property type="entry name" value="GENOME ASSEMBLY, CHROMOSOME: II"/>
    <property type="match status" value="1"/>
</dbReference>
<dbReference type="Pfam" id="PF12274">
    <property type="entry name" value="DUF3615"/>
    <property type="match status" value="1"/>
</dbReference>
<dbReference type="InterPro" id="IPR022059">
    <property type="entry name" value="DUF3615"/>
</dbReference>
<sequence length="347" mass="39114">MEAWKKAFPEDIMADTEFWAQKKAKRQRYREDHRRRKQFVNDQLYVKCTITDDDLCQDHAAGQTPVSSSSKLMGTLKESSTTTTSSSTPQDLLRGTTEISASSGRCLFSSPGPTILRRGHPDWYLQFYIRIDLSGSFHTYPDVGGPFKSLQEAENAIDCHLHGLQHETMDKSLNLAVYTPPLRKYSILIIAVVQDLAHELKDALHCQIMWEGKRNIWYYHFNFITKTKGADGIDILFFAEVTCIEGDELAVSCCCIINTDANGCCYGCTNNGSVGMKHPNQANAYNAGHPDGYLPFGHSGGWDASDDDVDDFKDEEDRIRHIYKGFDDPDTLRKICTPSPYATATFY</sequence>
<accession>A0AAD8SAI9</accession>
<organism evidence="3 4">
    <name type="scientific">Lolium multiflorum</name>
    <name type="common">Italian ryegrass</name>
    <name type="synonym">Lolium perenne subsp. multiflorum</name>
    <dbReference type="NCBI Taxonomy" id="4521"/>
    <lineage>
        <taxon>Eukaryota</taxon>
        <taxon>Viridiplantae</taxon>
        <taxon>Streptophyta</taxon>
        <taxon>Embryophyta</taxon>
        <taxon>Tracheophyta</taxon>
        <taxon>Spermatophyta</taxon>
        <taxon>Magnoliopsida</taxon>
        <taxon>Liliopsida</taxon>
        <taxon>Poales</taxon>
        <taxon>Poaceae</taxon>
        <taxon>BOP clade</taxon>
        <taxon>Pooideae</taxon>
        <taxon>Poodae</taxon>
        <taxon>Poeae</taxon>
        <taxon>Poeae Chloroplast Group 2 (Poeae type)</taxon>
        <taxon>Loliodinae</taxon>
        <taxon>Loliinae</taxon>
        <taxon>Lolium</taxon>
    </lineage>
</organism>
<feature type="domain" description="DUF3615" evidence="2">
    <location>
        <begin position="192"/>
        <end position="279"/>
    </location>
</feature>
<name>A0AAD8SAI9_LOLMU</name>
<reference evidence="3" key="1">
    <citation type="submission" date="2023-07" db="EMBL/GenBank/DDBJ databases">
        <title>A chromosome-level genome assembly of Lolium multiflorum.</title>
        <authorList>
            <person name="Chen Y."/>
            <person name="Copetti D."/>
            <person name="Kolliker R."/>
            <person name="Studer B."/>
        </authorList>
    </citation>
    <scope>NUCLEOTIDE SEQUENCE</scope>
    <source>
        <strain evidence="3">02402/16</strain>
        <tissue evidence="3">Leaf</tissue>
    </source>
</reference>
<evidence type="ECO:0000313" key="3">
    <source>
        <dbReference type="EMBL" id="KAK1647430.1"/>
    </source>
</evidence>
<feature type="region of interest" description="Disordered" evidence="1">
    <location>
        <begin position="61"/>
        <end position="92"/>
    </location>
</feature>
<proteinExistence type="predicted"/>
<evidence type="ECO:0000313" key="4">
    <source>
        <dbReference type="Proteomes" id="UP001231189"/>
    </source>
</evidence>
<dbReference type="PANTHER" id="PTHR33326">
    <property type="entry name" value="OS05G0543800 PROTEIN"/>
    <property type="match status" value="1"/>
</dbReference>
<dbReference type="Proteomes" id="UP001231189">
    <property type="component" value="Unassembled WGS sequence"/>
</dbReference>
<evidence type="ECO:0000256" key="1">
    <source>
        <dbReference type="SAM" id="MobiDB-lite"/>
    </source>
</evidence>
<gene>
    <name evidence="3" type="ORF">QYE76_065235</name>
</gene>
<dbReference type="AlphaFoldDB" id="A0AAD8SAI9"/>
<evidence type="ECO:0000259" key="2">
    <source>
        <dbReference type="Pfam" id="PF12274"/>
    </source>
</evidence>
<comment type="caution">
    <text evidence="3">The sequence shown here is derived from an EMBL/GenBank/DDBJ whole genome shotgun (WGS) entry which is preliminary data.</text>
</comment>
<keyword evidence="4" id="KW-1185">Reference proteome</keyword>
<protein>
    <recommendedName>
        <fullName evidence="2">DUF3615 domain-containing protein</fullName>
    </recommendedName>
</protein>
<feature type="compositionally biased region" description="Low complexity" evidence="1">
    <location>
        <begin position="79"/>
        <end position="88"/>
    </location>
</feature>
<dbReference type="EMBL" id="JAUUTY010000004">
    <property type="protein sequence ID" value="KAK1647430.1"/>
    <property type="molecule type" value="Genomic_DNA"/>
</dbReference>